<dbReference type="Proteomes" id="UP001165122">
    <property type="component" value="Unassembled WGS sequence"/>
</dbReference>
<proteinExistence type="predicted"/>
<feature type="region of interest" description="Disordered" evidence="1">
    <location>
        <begin position="1"/>
        <end position="31"/>
    </location>
</feature>
<dbReference type="Gene3D" id="1.10.720.30">
    <property type="entry name" value="SAP domain"/>
    <property type="match status" value="1"/>
</dbReference>
<dbReference type="EMBL" id="BRXW01000292">
    <property type="protein sequence ID" value="GMI17463.1"/>
    <property type="molecule type" value="Genomic_DNA"/>
</dbReference>
<feature type="compositionally biased region" description="Basic and acidic residues" evidence="1">
    <location>
        <begin position="8"/>
        <end position="17"/>
    </location>
</feature>
<evidence type="ECO:0000256" key="1">
    <source>
        <dbReference type="SAM" id="MobiDB-lite"/>
    </source>
</evidence>
<evidence type="ECO:0000313" key="2">
    <source>
        <dbReference type="EMBL" id="GMI17463.1"/>
    </source>
</evidence>
<gene>
    <name evidence="2" type="ORF">TrLO_g3637</name>
</gene>
<dbReference type="AlphaFoldDB" id="A0A9W7KZB9"/>
<evidence type="ECO:0000313" key="3">
    <source>
        <dbReference type="Proteomes" id="UP001165122"/>
    </source>
</evidence>
<keyword evidence="3" id="KW-1185">Reference proteome</keyword>
<feature type="compositionally biased region" description="Low complexity" evidence="1">
    <location>
        <begin position="81"/>
        <end position="110"/>
    </location>
</feature>
<name>A0A9W7KZB9_9STRA</name>
<organism evidence="2 3">
    <name type="scientific">Triparma laevis f. longispina</name>
    <dbReference type="NCBI Taxonomy" id="1714387"/>
    <lineage>
        <taxon>Eukaryota</taxon>
        <taxon>Sar</taxon>
        <taxon>Stramenopiles</taxon>
        <taxon>Ochrophyta</taxon>
        <taxon>Bolidophyceae</taxon>
        <taxon>Parmales</taxon>
        <taxon>Triparmaceae</taxon>
        <taxon>Triparma</taxon>
    </lineage>
</organism>
<protein>
    <recommendedName>
        <fullName evidence="4">HeH/LEM domain-containing protein</fullName>
    </recommendedName>
</protein>
<dbReference type="InterPro" id="IPR036361">
    <property type="entry name" value="SAP_dom_sf"/>
</dbReference>
<comment type="caution">
    <text evidence="2">The sequence shown here is derived from an EMBL/GenBank/DDBJ whole genome shotgun (WGS) entry which is preliminary data.</text>
</comment>
<accession>A0A9W7KZB9</accession>
<sequence>MSKRTPKHNTDQIDEKKSLKHRRSDEDNENHAAIVEVSAISSMTVAALKAELDDHGVKYGNKDKKAVLIALLLKANESEITTSTETTPATTTTTTTTTTATTTATSTETSPKPPATIPSLLTLCTESLPPSIISSSSLPEFIRHLAKRISTRSSLLRRYDSIRSSPRRANNYFHPMSKICCSVVICGGCNDMSTDTPSSDQQIRGKVRYDLKPVPTEEEFYQRLVEEAESDELDYH</sequence>
<reference evidence="3" key="1">
    <citation type="journal article" date="2023" name="Commun. Biol.">
        <title>Genome analysis of Parmales, the sister group of diatoms, reveals the evolutionary specialization of diatoms from phago-mixotrophs to photoautotrophs.</title>
        <authorList>
            <person name="Ban H."/>
            <person name="Sato S."/>
            <person name="Yoshikawa S."/>
            <person name="Yamada K."/>
            <person name="Nakamura Y."/>
            <person name="Ichinomiya M."/>
            <person name="Sato N."/>
            <person name="Blanc-Mathieu R."/>
            <person name="Endo H."/>
            <person name="Kuwata A."/>
            <person name="Ogata H."/>
        </authorList>
    </citation>
    <scope>NUCLEOTIDE SEQUENCE [LARGE SCALE GENOMIC DNA]</scope>
    <source>
        <strain evidence="3">NIES 3700</strain>
    </source>
</reference>
<feature type="region of interest" description="Disordered" evidence="1">
    <location>
        <begin position="81"/>
        <end position="118"/>
    </location>
</feature>
<evidence type="ECO:0008006" key="4">
    <source>
        <dbReference type="Google" id="ProtNLM"/>
    </source>
</evidence>